<dbReference type="SUPFAM" id="SSF53098">
    <property type="entry name" value="Ribonuclease H-like"/>
    <property type="match status" value="1"/>
</dbReference>
<keyword evidence="2 5" id="KW-0378">Hydrolase</keyword>
<feature type="domain" description="Exonuclease" evidence="4">
    <location>
        <begin position="6"/>
        <end position="186"/>
    </location>
</feature>
<dbReference type="PANTHER" id="PTHR23044">
    <property type="entry name" value="3'-5' EXONUCLEASE ERI1-RELATED"/>
    <property type="match status" value="1"/>
</dbReference>
<evidence type="ECO:0000256" key="3">
    <source>
        <dbReference type="ARBA" id="ARBA00022839"/>
    </source>
</evidence>
<dbReference type="GO" id="GO:0004527">
    <property type="term" value="F:exonuclease activity"/>
    <property type="evidence" value="ECO:0007669"/>
    <property type="project" value="UniProtKB-KW"/>
</dbReference>
<keyword evidence="1" id="KW-0540">Nuclease</keyword>
<proteinExistence type="predicted"/>
<accession>A0ABU5J381</accession>
<evidence type="ECO:0000256" key="2">
    <source>
        <dbReference type="ARBA" id="ARBA00022801"/>
    </source>
</evidence>
<gene>
    <name evidence="5" type="ORF">SM124_19290</name>
</gene>
<keyword evidence="3 5" id="KW-0269">Exonuclease</keyword>
<protein>
    <submittedName>
        <fullName evidence="5">3'-5' exonuclease</fullName>
        <ecNumber evidence="5">3.1.-.-</ecNumber>
    </submittedName>
</protein>
<sequence length="314" mass="37207">MADVMQFVFFDFEMLCSNRGMPFEEMEGIRLGAVKYNLETEEVSFFDQYIQPLNKKPLSSFCKKLTGIIDEDLADAQNYKEVFADFLTWVGGVKRSRFFSWSKSDLTRLQLDSKLHDVPLTTIKKIEKRYVDFQGLFTKRVTKNNFSVENALKLYGKEFIGEKHNPMYDAYNTLIIYLCFSKEDVASDLIMTKQYILDEVPTDFTLMNAKIREHFLYDINEYILEIKEMYKLKDGSKLLKRTQRLVEKYENILINRSGIFSRQLELYVRQLVEFYHELILSYEEHVLYSSKILVLDEHLIYRIGSFPKLRLGNK</sequence>
<reference evidence="5 6" key="1">
    <citation type="submission" date="2023-11" db="EMBL/GenBank/DDBJ databases">
        <title>Bacillus jintuensis, isolated from a mudflat on the Beibu Gulf coast.</title>
        <authorList>
            <person name="Li M."/>
        </authorList>
    </citation>
    <scope>NUCLEOTIDE SEQUENCE [LARGE SCALE GENOMIC DNA]</scope>
    <source>
        <strain evidence="5 6">31A1R</strain>
    </source>
</reference>
<dbReference type="Proteomes" id="UP001290455">
    <property type="component" value="Unassembled WGS sequence"/>
</dbReference>
<dbReference type="InterPro" id="IPR013520">
    <property type="entry name" value="Ribonucl_H"/>
</dbReference>
<dbReference type="CDD" id="cd06133">
    <property type="entry name" value="ERI-1_3'hExo_like"/>
    <property type="match status" value="1"/>
</dbReference>
<dbReference type="PANTHER" id="PTHR23044:SF61">
    <property type="entry name" value="3'-5' EXORIBONUCLEASE 1-RELATED"/>
    <property type="match status" value="1"/>
</dbReference>
<evidence type="ECO:0000313" key="5">
    <source>
        <dbReference type="EMBL" id="MDZ5473868.1"/>
    </source>
</evidence>
<dbReference type="EC" id="3.1.-.-" evidence="5"/>
<comment type="caution">
    <text evidence="5">The sequence shown here is derived from an EMBL/GenBank/DDBJ whole genome shotgun (WGS) entry which is preliminary data.</text>
</comment>
<dbReference type="InterPro" id="IPR047201">
    <property type="entry name" value="ERI-1_3'hExo-like"/>
</dbReference>
<dbReference type="InterPro" id="IPR012337">
    <property type="entry name" value="RNaseH-like_sf"/>
</dbReference>
<dbReference type="Pfam" id="PF00929">
    <property type="entry name" value="RNase_T"/>
    <property type="match status" value="1"/>
</dbReference>
<name>A0ABU5J381_9BACI</name>
<dbReference type="RefSeq" id="WP_322448161.1">
    <property type="nucleotide sequence ID" value="NZ_JAXOFX010000017.1"/>
</dbReference>
<dbReference type="InterPro" id="IPR051274">
    <property type="entry name" value="3-5_Exoribonuclease"/>
</dbReference>
<evidence type="ECO:0000256" key="1">
    <source>
        <dbReference type="ARBA" id="ARBA00022722"/>
    </source>
</evidence>
<keyword evidence="6" id="KW-1185">Reference proteome</keyword>
<evidence type="ECO:0000313" key="6">
    <source>
        <dbReference type="Proteomes" id="UP001290455"/>
    </source>
</evidence>
<dbReference type="Gene3D" id="3.30.420.10">
    <property type="entry name" value="Ribonuclease H-like superfamily/Ribonuclease H"/>
    <property type="match status" value="1"/>
</dbReference>
<dbReference type="EMBL" id="JAXOFX010000017">
    <property type="protein sequence ID" value="MDZ5473868.1"/>
    <property type="molecule type" value="Genomic_DNA"/>
</dbReference>
<organism evidence="5 6">
    <name type="scientific">Robertmurraya mangrovi</name>
    <dbReference type="NCBI Taxonomy" id="3098077"/>
    <lineage>
        <taxon>Bacteria</taxon>
        <taxon>Bacillati</taxon>
        <taxon>Bacillota</taxon>
        <taxon>Bacilli</taxon>
        <taxon>Bacillales</taxon>
        <taxon>Bacillaceae</taxon>
        <taxon>Robertmurraya</taxon>
    </lineage>
</organism>
<dbReference type="InterPro" id="IPR036397">
    <property type="entry name" value="RNaseH_sf"/>
</dbReference>
<evidence type="ECO:0000259" key="4">
    <source>
        <dbReference type="SMART" id="SM00479"/>
    </source>
</evidence>
<dbReference type="SMART" id="SM00479">
    <property type="entry name" value="EXOIII"/>
    <property type="match status" value="1"/>
</dbReference>